<proteinExistence type="predicted"/>
<name>A0A3B1ARZ8_9ZZZZ</name>
<dbReference type="EMBL" id="UOFW01000095">
    <property type="protein sequence ID" value="VAX04511.1"/>
    <property type="molecule type" value="Genomic_DNA"/>
</dbReference>
<reference evidence="1" key="1">
    <citation type="submission" date="2018-06" db="EMBL/GenBank/DDBJ databases">
        <authorList>
            <person name="Zhirakovskaya E."/>
        </authorList>
    </citation>
    <scope>NUCLEOTIDE SEQUENCE</scope>
</reference>
<accession>A0A3B1ARZ8</accession>
<dbReference type="AlphaFoldDB" id="A0A3B1ARZ8"/>
<organism evidence="1">
    <name type="scientific">hydrothermal vent metagenome</name>
    <dbReference type="NCBI Taxonomy" id="652676"/>
    <lineage>
        <taxon>unclassified sequences</taxon>
        <taxon>metagenomes</taxon>
        <taxon>ecological metagenomes</taxon>
    </lineage>
</organism>
<feature type="non-terminal residue" evidence="1">
    <location>
        <position position="1"/>
    </location>
</feature>
<protein>
    <submittedName>
        <fullName evidence="1">Uncharacterized protein</fullName>
    </submittedName>
</protein>
<gene>
    <name evidence="1" type="ORF">MNBD_ALPHA03-1417</name>
</gene>
<sequence>LIFVTTLSVTGEGREWAVTELIA</sequence>
<evidence type="ECO:0000313" key="1">
    <source>
        <dbReference type="EMBL" id="VAX04511.1"/>
    </source>
</evidence>